<dbReference type="Proteomes" id="UP001240171">
    <property type="component" value="Unassembled WGS sequence"/>
</dbReference>
<dbReference type="RefSeq" id="WP_305023951.1">
    <property type="nucleotide sequence ID" value="NZ_JAUQTB010000004.1"/>
</dbReference>
<feature type="chain" id="PRO_5046509655" evidence="2">
    <location>
        <begin position="25"/>
        <end position="229"/>
    </location>
</feature>
<evidence type="ECO:0000313" key="3">
    <source>
        <dbReference type="EMBL" id="MDO7906751.1"/>
    </source>
</evidence>
<feature type="compositionally biased region" description="Low complexity" evidence="1">
    <location>
        <begin position="38"/>
        <end position="72"/>
    </location>
</feature>
<sequence>MFTDKLNKLTILWPRRTLSTAAAAALSLSLCTACGSTAPVPQKQAPVQQPAPSATSPSSQGSSGNPSAAPSDSKSDDDGSSIQPAPGMSAASTLSSAKKGTLPHLPQEIQLGTGSDLLLQLWGQPQDGTSGRLWTYESKQTTLTLDGSDKVVQIESGAAPYQKLHMNNVMKEIGKPAQINDTSKDQAGTAEAVYDIPTTVGPVYHLSFQYHVKTLRVSYLTLWFESLTP</sequence>
<keyword evidence="4" id="KW-1185">Reference proteome</keyword>
<evidence type="ECO:0000256" key="2">
    <source>
        <dbReference type="SAM" id="SignalP"/>
    </source>
</evidence>
<dbReference type="InterPro" id="IPR025453">
    <property type="entry name" value="DUF4309"/>
</dbReference>
<gene>
    <name evidence="3" type="ORF">Q5741_09980</name>
</gene>
<proteinExistence type="predicted"/>
<protein>
    <submittedName>
        <fullName evidence="3">DUF4309 domain-containing protein</fullName>
    </submittedName>
</protein>
<evidence type="ECO:0000313" key="4">
    <source>
        <dbReference type="Proteomes" id="UP001240171"/>
    </source>
</evidence>
<dbReference type="Pfam" id="PF14172">
    <property type="entry name" value="DUF4309"/>
    <property type="match status" value="1"/>
</dbReference>
<organism evidence="3 4">
    <name type="scientific">Paenibacillus lacisoli</name>
    <dbReference type="NCBI Taxonomy" id="3064525"/>
    <lineage>
        <taxon>Bacteria</taxon>
        <taxon>Bacillati</taxon>
        <taxon>Bacillota</taxon>
        <taxon>Bacilli</taxon>
        <taxon>Bacillales</taxon>
        <taxon>Paenibacillaceae</taxon>
        <taxon>Paenibacillus</taxon>
    </lineage>
</organism>
<feature type="region of interest" description="Disordered" evidence="1">
    <location>
        <begin position="38"/>
        <end position="99"/>
    </location>
</feature>
<dbReference type="EMBL" id="JAUQTB010000004">
    <property type="protein sequence ID" value="MDO7906751.1"/>
    <property type="molecule type" value="Genomic_DNA"/>
</dbReference>
<keyword evidence="2" id="KW-0732">Signal</keyword>
<comment type="caution">
    <text evidence="3">The sequence shown here is derived from an EMBL/GenBank/DDBJ whole genome shotgun (WGS) entry which is preliminary data.</text>
</comment>
<feature type="signal peptide" evidence="2">
    <location>
        <begin position="1"/>
        <end position="24"/>
    </location>
</feature>
<evidence type="ECO:0000256" key="1">
    <source>
        <dbReference type="SAM" id="MobiDB-lite"/>
    </source>
</evidence>
<reference evidence="3 4" key="1">
    <citation type="submission" date="2023-07" db="EMBL/GenBank/DDBJ databases">
        <title>Paenibacillus sp. JX-17 nov. isolated from soil.</title>
        <authorList>
            <person name="Wan Y."/>
            <person name="Liu B."/>
        </authorList>
    </citation>
    <scope>NUCLEOTIDE SEQUENCE [LARGE SCALE GENOMIC DNA]</scope>
    <source>
        <strain evidence="3 4">JX-17</strain>
    </source>
</reference>
<name>A0ABT9CBW9_9BACL</name>
<accession>A0ABT9CBW9</accession>